<sequence>MKIVKIGIALWLFMTPFLLKAQQDTAYKYEVLAGHDNDFTIFGTRTDWHYTYGIHLGFGWRPKQTNLITQLFPNKKAFSHYIAAHIQAYTPDYARTYQIVKTRQPYAGWGYLDFANNYGFENVFLQLKVDLGILGPAVHAGDIQNFIHQKFSKDIFVDQWEDQIPNQFGFNLRANYAQDIFTEKWLNLYSLSRISAGNIFTFFEQGLYFRFGQFNAIGRSVARQQSLLGNGETEIFLEAGFNMNFSAFNATIENANGQGEKVVPQNLVNHRILNGHVGVFFSQKRYAIGLKWNYTEGEIKGNEPHRFAILAGTYKFN</sequence>
<reference evidence="3" key="1">
    <citation type="submission" date="2016-11" db="EMBL/GenBank/DDBJ databases">
        <authorList>
            <person name="Jaros S."/>
            <person name="Januszkiewicz K."/>
            <person name="Wedrychowicz H."/>
        </authorList>
    </citation>
    <scope>NUCLEOTIDE SEQUENCE [LARGE SCALE GENOMIC DNA]</scope>
    <source>
        <strain evidence="3">DSM 19859</strain>
    </source>
</reference>
<evidence type="ECO:0000313" key="5">
    <source>
        <dbReference type="Proteomes" id="UP000290037"/>
    </source>
</evidence>
<feature type="signal peptide" evidence="1">
    <location>
        <begin position="1"/>
        <end position="21"/>
    </location>
</feature>
<feature type="chain" id="PRO_5012748186" description="Lipid A deacylase LpxR family protein" evidence="1">
    <location>
        <begin position="22"/>
        <end position="317"/>
    </location>
</feature>
<dbReference type="AlphaFoldDB" id="A0A1M5XGQ6"/>
<proteinExistence type="predicted"/>
<gene>
    <name evidence="2" type="ORF">DSM01_783</name>
    <name evidence="3" type="ORF">SAMN04487999_1489</name>
</gene>
<evidence type="ECO:0000313" key="3">
    <source>
        <dbReference type="EMBL" id="SHH98956.1"/>
    </source>
</evidence>
<reference evidence="4" key="2">
    <citation type="submission" date="2016-11" db="EMBL/GenBank/DDBJ databases">
        <authorList>
            <person name="Varghese N."/>
            <person name="Submissions S."/>
        </authorList>
    </citation>
    <scope>NUCLEOTIDE SEQUENCE [LARGE SCALE GENOMIC DNA]</scope>
    <source>
        <strain evidence="4">DSM 19859</strain>
    </source>
</reference>
<dbReference type="Pfam" id="PF09982">
    <property type="entry name" value="LpxR"/>
    <property type="match status" value="1"/>
</dbReference>
<dbReference type="InterPro" id="IPR018707">
    <property type="entry name" value="LpxR"/>
</dbReference>
<dbReference type="OrthoDB" id="622552at2"/>
<evidence type="ECO:0008006" key="6">
    <source>
        <dbReference type="Google" id="ProtNLM"/>
    </source>
</evidence>
<dbReference type="EMBL" id="FQXT01000003">
    <property type="protein sequence ID" value="SHH98956.1"/>
    <property type="molecule type" value="Genomic_DNA"/>
</dbReference>
<dbReference type="Gene3D" id="2.40.128.140">
    <property type="entry name" value="Outer membrane protein"/>
    <property type="match status" value="1"/>
</dbReference>
<keyword evidence="1" id="KW-0732">Signal</keyword>
<evidence type="ECO:0000313" key="2">
    <source>
        <dbReference type="EMBL" id="RXG30035.1"/>
    </source>
</evidence>
<evidence type="ECO:0000313" key="4">
    <source>
        <dbReference type="Proteomes" id="UP000184240"/>
    </source>
</evidence>
<name>A0A1M5XGQ6_9FLAO</name>
<protein>
    <recommendedName>
        <fullName evidence="6">Lipid A deacylase LpxR family protein</fullName>
    </recommendedName>
</protein>
<reference evidence="2 5" key="3">
    <citation type="submission" date="2018-07" db="EMBL/GenBank/DDBJ databases">
        <title>Leeuwenhoekiella genomics.</title>
        <authorList>
            <person name="Tahon G."/>
            <person name="Willems A."/>
        </authorList>
    </citation>
    <scope>NUCLEOTIDE SEQUENCE [LARGE SCALE GENOMIC DNA]</scope>
    <source>
        <strain evidence="2 5">LMG 24856</strain>
    </source>
</reference>
<dbReference type="InterPro" id="IPR037107">
    <property type="entry name" value="Put_OMP_sf"/>
</dbReference>
<dbReference type="Proteomes" id="UP000290037">
    <property type="component" value="Unassembled WGS sequence"/>
</dbReference>
<accession>A0A1M5XGQ6</accession>
<dbReference type="Proteomes" id="UP000184240">
    <property type="component" value="Unassembled WGS sequence"/>
</dbReference>
<dbReference type="STRING" id="573501.SAMN04487999_1489"/>
<dbReference type="EMBL" id="QOVN01000002">
    <property type="protein sequence ID" value="RXG30035.1"/>
    <property type="molecule type" value="Genomic_DNA"/>
</dbReference>
<organism evidence="3 4">
    <name type="scientific">Leeuwenhoekiella palythoae</name>
    <dbReference type="NCBI Taxonomy" id="573501"/>
    <lineage>
        <taxon>Bacteria</taxon>
        <taxon>Pseudomonadati</taxon>
        <taxon>Bacteroidota</taxon>
        <taxon>Flavobacteriia</taxon>
        <taxon>Flavobacteriales</taxon>
        <taxon>Flavobacteriaceae</taxon>
        <taxon>Leeuwenhoekiella</taxon>
    </lineage>
</organism>
<dbReference type="RefSeq" id="WP_072981875.1">
    <property type="nucleotide sequence ID" value="NZ_FQXT01000003.1"/>
</dbReference>
<keyword evidence="5" id="KW-1185">Reference proteome</keyword>
<evidence type="ECO:0000256" key="1">
    <source>
        <dbReference type="SAM" id="SignalP"/>
    </source>
</evidence>